<dbReference type="PANTHER" id="PTHR43976">
    <property type="entry name" value="SHORT CHAIN DEHYDROGENASE"/>
    <property type="match status" value="1"/>
</dbReference>
<dbReference type="HOGENOM" id="CLU_010194_2_9_1"/>
<reference evidence="5" key="1">
    <citation type="journal article" date="2013" name="Genome Announc.">
        <title>Draft genome sequence of the ascomycete Phaeoacremonium aleophilum strain UCR-PA7, a causal agent of the esca disease complex in grapevines.</title>
        <authorList>
            <person name="Blanco-Ulate B."/>
            <person name="Rolshausen P."/>
            <person name="Cantu D."/>
        </authorList>
    </citation>
    <scope>NUCLEOTIDE SEQUENCE [LARGE SCALE GENOMIC DNA]</scope>
    <source>
        <strain evidence="5">UCR-PA7</strain>
    </source>
</reference>
<dbReference type="AlphaFoldDB" id="R8BBN3"/>
<comment type="similarity">
    <text evidence="1 3">Belongs to the short-chain dehydrogenases/reductases (SDR) family.</text>
</comment>
<accession>R8BBN3</accession>
<dbReference type="SUPFAM" id="SSF51735">
    <property type="entry name" value="NAD(P)-binding Rossmann-fold domains"/>
    <property type="match status" value="1"/>
</dbReference>
<dbReference type="KEGG" id="tmn:UCRPA7_7740"/>
<dbReference type="EMBL" id="KB933320">
    <property type="protein sequence ID" value="EON96748.1"/>
    <property type="molecule type" value="Genomic_DNA"/>
</dbReference>
<dbReference type="RefSeq" id="XP_007918454.1">
    <property type="nucleotide sequence ID" value="XM_007920263.1"/>
</dbReference>
<gene>
    <name evidence="4" type="ORF">UCRPA7_7740</name>
</gene>
<protein>
    <submittedName>
        <fullName evidence="4">Putative short-chain oxidoreductase protein</fullName>
    </submittedName>
</protein>
<proteinExistence type="inferred from homology"/>
<dbReference type="PRINTS" id="PR00080">
    <property type="entry name" value="SDRFAMILY"/>
</dbReference>
<evidence type="ECO:0000313" key="4">
    <source>
        <dbReference type="EMBL" id="EON96748.1"/>
    </source>
</evidence>
<dbReference type="PRINTS" id="PR00081">
    <property type="entry name" value="GDHRDH"/>
</dbReference>
<dbReference type="OrthoDB" id="1274115at2759"/>
<organism evidence="4 5">
    <name type="scientific">Phaeoacremonium minimum (strain UCR-PA7)</name>
    <name type="common">Esca disease fungus</name>
    <name type="synonym">Togninia minima</name>
    <dbReference type="NCBI Taxonomy" id="1286976"/>
    <lineage>
        <taxon>Eukaryota</taxon>
        <taxon>Fungi</taxon>
        <taxon>Dikarya</taxon>
        <taxon>Ascomycota</taxon>
        <taxon>Pezizomycotina</taxon>
        <taxon>Sordariomycetes</taxon>
        <taxon>Sordariomycetidae</taxon>
        <taxon>Togniniales</taxon>
        <taxon>Togniniaceae</taxon>
        <taxon>Phaeoacremonium</taxon>
    </lineage>
</organism>
<dbReference type="CDD" id="cd05374">
    <property type="entry name" value="17beta-HSD-like_SDR_c"/>
    <property type="match status" value="1"/>
</dbReference>
<dbReference type="PANTHER" id="PTHR43976:SF16">
    <property type="entry name" value="SHORT-CHAIN DEHYDROGENASE_REDUCTASE FAMILY PROTEIN"/>
    <property type="match status" value="1"/>
</dbReference>
<evidence type="ECO:0000256" key="2">
    <source>
        <dbReference type="ARBA" id="ARBA00023002"/>
    </source>
</evidence>
<dbReference type="InterPro" id="IPR051911">
    <property type="entry name" value="SDR_oxidoreductase"/>
</dbReference>
<dbReference type="Proteomes" id="UP000014074">
    <property type="component" value="Unassembled WGS sequence"/>
</dbReference>
<dbReference type="eggNOG" id="KOG1209">
    <property type="taxonomic scope" value="Eukaryota"/>
</dbReference>
<name>R8BBN3_PHAM7</name>
<keyword evidence="5" id="KW-1185">Reference proteome</keyword>
<sequence>MAPLVWLITGTTSGIGEALVKEVARRGDKVIATGRNAEERLQSLKSDNIALLDLDVASSREVINAQINTAVSIFGRIDVLINNAGMSASSSIEEASDAFMQRLFDVNLFGTIRVTQAVLPYLRKQRFGRIGCIGAGLAWAPFPFLGFYSMTKAAVGQFVEALDKETSAFGIRATCFEPGGFSTRLGQARGTGYGVGAMPAVEDYQPGFTCFVKGLVEDCGASIPGDTNKLPPAVIDVIKGEGMAAERKWPVRVVLGQDTVTLIRQKCNEQLQLTAEWEDVSNSVNADDWSGKLEKSLTFVKMDAVL</sequence>
<dbReference type="GO" id="GO:0016491">
    <property type="term" value="F:oxidoreductase activity"/>
    <property type="evidence" value="ECO:0007669"/>
    <property type="project" value="UniProtKB-KW"/>
</dbReference>
<dbReference type="InterPro" id="IPR036291">
    <property type="entry name" value="NAD(P)-bd_dom_sf"/>
</dbReference>
<dbReference type="GeneID" id="19328525"/>
<dbReference type="InterPro" id="IPR002347">
    <property type="entry name" value="SDR_fam"/>
</dbReference>
<evidence type="ECO:0000313" key="5">
    <source>
        <dbReference type="Proteomes" id="UP000014074"/>
    </source>
</evidence>
<keyword evidence="2" id="KW-0560">Oxidoreductase</keyword>
<evidence type="ECO:0000256" key="3">
    <source>
        <dbReference type="RuleBase" id="RU000363"/>
    </source>
</evidence>
<dbReference type="Pfam" id="PF00106">
    <property type="entry name" value="adh_short"/>
    <property type="match status" value="1"/>
</dbReference>
<dbReference type="Gene3D" id="3.40.50.720">
    <property type="entry name" value="NAD(P)-binding Rossmann-like Domain"/>
    <property type="match status" value="1"/>
</dbReference>
<evidence type="ECO:0000256" key="1">
    <source>
        <dbReference type="ARBA" id="ARBA00006484"/>
    </source>
</evidence>